<keyword evidence="3 10" id="KW-0808">Transferase</keyword>
<feature type="domain" description="Bacterial sugar transferase" evidence="9">
    <location>
        <begin position="289"/>
        <end position="466"/>
    </location>
</feature>
<feature type="transmembrane region" description="Helical" evidence="8">
    <location>
        <begin position="294"/>
        <end position="315"/>
    </location>
</feature>
<dbReference type="EMBL" id="JBFNQN010000012">
    <property type="protein sequence ID" value="MEW9266520.1"/>
    <property type="molecule type" value="Genomic_DNA"/>
</dbReference>
<feature type="region of interest" description="Disordered" evidence="7">
    <location>
        <begin position="1"/>
        <end position="30"/>
    </location>
</feature>
<evidence type="ECO:0000256" key="4">
    <source>
        <dbReference type="ARBA" id="ARBA00022692"/>
    </source>
</evidence>
<keyword evidence="5 8" id="KW-1133">Transmembrane helix</keyword>
<organism evidence="10 11">
    <name type="scientific">Kineococcus endophyticus</name>
    <dbReference type="NCBI Taxonomy" id="1181883"/>
    <lineage>
        <taxon>Bacteria</taxon>
        <taxon>Bacillati</taxon>
        <taxon>Actinomycetota</taxon>
        <taxon>Actinomycetes</taxon>
        <taxon>Kineosporiales</taxon>
        <taxon>Kineosporiaceae</taxon>
        <taxon>Kineococcus</taxon>
    </lineage>
</organism>
<feature type="transmembrane region" description="Helical" evidence="8">
    <location>
        <begin position="65"/>
        <end position="83"/>
    </location>
</feature>
<dbReference type="EC" id="2.7.8.-" evidence="10"/>
<dbReference type="InterPro" id="IPR003362">
    <property type="entry name" value="Bact_transf"/>
</dbReference>
<dbReference type="RefSeq" id="WP_367639658.1">
    <property type="nucleotide sequence ID" value="NZ_JBFNQN010000012.1"/>
</dbReference>
<accession>A0ABV3PA93</accession>
<comment type="similarity">
    <text evidence="2">Belongs to the bacterial sugar transferase family.</text>
</comment>
<dbReference type="SUPFAM" id="SSF51735">
    <property type="entry name" value="NAD(P)-binding Rossmann-fold domains"/>
    <property type="match status" value="1"/>
</dbReference>
<feature type="transmembrane region" description="Helical" evidence="8">
    <location>
        <begin position="40"/>
        <end position="59"/>
    </location>
</feature>
<evidence type="ECO:0000256" key="7">
    <source>
        <dbReference type="SAM" id="MobiDB-lite"/>
    </source>
</evidence>
<dbReference type="Pfam" id="PF13727">
    <property type="entry name" value="CoA_binding_3"/>
    <property type="match status" value="1"/>
</dbReference>
<sequence>MATTSEPGTSARSAGAGSTAAVRRPSWGSLRRARRNRSQLATLLLATDAVCVLAVVLLLGHGDPAVVVFSVAALVVHAFAGLYRPRMDLSILDDLPLLAGAGIASVGVASIADGALGIGDVERSTLLVALAQTVLILCARAVVYVLRVRYRTAGRIAMRTLVVGCGGLGAQIVEHLQSGEQGLLPVGFIDDDPRLSAGERPLPVLGGIADLERLVTEQAADIVVIAYSNVPEMVVVDVLRSCQGLPVEIFTVPRFWQVTNTHRFVQSVRGVPLVQLRRPAFRAVTWPLKRVMDVAASALGLVVAMPVLLVCAALVRHEVGPGPLFRQERVGLDGRTFPLLKLRTMRPDASSDVRWNAQENVGPVGGWLRRLSLDELPQLWNVLRGEMSLVGPRPERPHFVEQFTLDYDDYLWRHRVPVGVTGWAQVHGLRGDTSISERARFDNHYVENWSLWLDVKILLRTVGQVLSAAGR</sequence>
<evidence type="ECO:0000256" key="8">
    <source>
        <dbReference type="SAM" id="Phobius"/>
    </source>
</evidence>
<evidence type="ECO:0000313" key="10">
    <source>
        <dbReference type="EMBL" id="MEW9266520.1"/>
    </source>
</evidence>
<dbReference type="Pfam" id="PF02397">
    <property type="entry name" value="Bac_transf"/>
    <property type="match status" value="1"/>
</dbReference>
<dbReference type="InterPro" id="IPR036291">
    <property type="entry name" value="NAD(P)-bd_dom_sf"/>
</dbReference>
<protein>
    <submittedName>
        <fullName evidence="10">Sugar transferase</fullName>
        <ecNumber evidence="10">2.7.8.-</ecNumber>
    </submittedName>
</protein>
<evidence type="ECO:0000256" key="1">
    <source>
        <dbReference type="ARBA" id="ARBA00004141"/>
    </source>
</evidence>
<gene>
    <name evidence="10" type="ORF">AB1207_17350</name>
</gene>
<comment type="subcellular location">
    <subcellularLocation>
        <location evidence="1">Membrane</location>
        <topology evidence="1">Multi-pass membrane protein</topology>
    </subcellularLocation>
</comment>
<evidence type="ECO:0000256" key="3">
    <source>
        <dbReference type="ARBA" id="ARBA00022679"/>
    </source>
</evidence>
<evidence type="ECO:0000313" key="11">
    <source>
        <dbReference type="Proteomes" id="UP001555826"/>
    </source>
</evidence>
<feature type="compositionally biased region" description="Low complexity" evidence="7">
    <location>
        <begin position="8"/>
        <end position="24"/>
    </location>
</feature>
<comment type="caution">
    <text evidence="10">The sequence shown here is derived from an EMBL/GenBank/DDBJ whole genome shotgun (WGS) entry which is preliminary data.</text>
</comment>
<keyword evidence="6 8" id="KW-0472">Membrane</keyword>
<dbReference type="Gene3D" id="3.40.50.720">
    <property type="entry name" value="NAD(P)-binding Rossmann-like Domain"/>
    <property type="match status" value="1"/>
</dbReference>
<dbReference type="InterPro" id="IPR017475">
    <property type="entry name" value="EPS_sugar_tfrase"/>
</dbReference>
<keyword evidence="4 8" id="KW-0812">Transmembrane</keyword>
<evidence type="ECO:0000256" key="6">
    <source>
        <dbReference type="ARBA" id="ARBA00023136"/>
    </source>
</evidence>
<reference evidence="10 11" key="1">
    <citation type="submission" date="2024-07" db="EMBL/GenBank/DDBJ databases">
        <authorList>
            <person name="Thanompreechachai J."/>
            <person name="Duangmal K."/>
        </authorList>
    </citation>
    <scope>NUCLEOTIDE SEQUENCE [LARGE SCALE GENOMIC DNA]</scope>
    <source>
        <strain evidence="10 11">KCTC 19886</strain>
    </source>
</reference>
<evidence type="ECO:0000259" key="9">
    <source>
        <dbReference type="Pfam" id="PF02397"/>
    </source>
</evidence>
<name>A0ABV3PA93_9ACTN</name>
<dbReference type="PANTHER" id="PTHR30576">
    <property type="entry name" value="COLANIC BIOSYNTHESIS UDP-GLUCOSE LIPID CARRIER TRANSFERASE"/>
    <property type="match status" value="1"/>
</dbReference>
<evidence type="ECO:0000256" key="5">
    <source>
        <dbReference type="ARBA" id="ARBA00022989"/>
    </source>
</evidence>
<feature type="transmembrane region" description="Helical" evidence="8">
    <location>
        <begin position="95"/>
        <end position="118"/>
    </location>
</feature>
<dbReference type="NCBIfam" id="TIGR03025">
    <property type="entry name" value="EPS_sugtrans"/>
    <property type="match status" value="1"/>
</dbReference>
<dbReference type="GO" id="GO:0016740">
    <property type="term" value="F:transferase activity"/>
    <property type="evidence" value="ECO:0007669"/>
    <property type="project" value="UniProtKB-KW"/>
</dbReference>
<proteinExistence type="inferred from homology"/>
<dbReference type="PANTHER" id="PTHR30576:SF0">
    <property type="entry name" value="UNDECAPRENYL-PHOSPHATE N-ACETYLGALACTOSAMINYL 1-PHOSPHATE TRANSFERASE-RELATED"/>
    <property type="match status" value="1"/>
</dbReference>
<evidence type="ECO:0000256" key="2">
    <source>
        <dbReference type="ARBA" id="ARBA00006464"/>
    </source>
</evidence>
<dbReference type="Proteomes" id="UP001555826">
    <property type="component" value="Unassembled WGS sequence"/>
</dbReference>
<feature type="transmembrane region" description="Helical" evidence="8">
    <location>
        <begin position="124"/>
        <end position="146"/>
    </location>
</feature>
<keyword evidence="11" id="KW-1185">Reference proteome</keyword>